<name>A0A643CH81_BALPH</name>
<feature type="non-terminal residue" evidence="2">
    <location>
        <position position="254"/>
    </location>
</feature>
<keyword evidence="3" id="KW-1185">Reference proteome</keyword>
<proteinExistence type="predicted"/>
<dbReference type="Proteomes" id="UP000437017">
    <property type="component" value="Unassembled WGS sequence"/>
</dbReference>
<evidence type="ECO:0000313" key="2">
    <source>
        <dbReference type="EMBL" id="KAB0399573.1"/>
    </source>
</evidence>
<feature type="compositionally biased region" description="Polar residues" evidence="1">
    <location>
        <begin position="100"/>
        <end position="111"/>
    </location>
</feature>
<dbReference type="EMBL" id="SGJD01001529">
    <property type="protein sequence ID" value="KAB0399573.1"/>
    <property type="molecule type" value="Genomic_DNA"/>
</dbReference>
<feature type="region of interest" description="Disordered" evidence="1">
    <location>
        <begin position="1"/>
        <end position="111"/>
    </location>
</feature>
<protein>
    <submittedName>
        <fullName evidence="2">Uncharacterized protein</fullName>
    </submittedName>
</protein>
<feature type="region of interest" description="Disordered" evidence="1">
    <location>
        <begin position="217"/>
        <end position="242"/>
    </location>
</feature>
<sequence>MEGLEMPSGTMQPPKLDRVTIQEPTAPLLPPAQVKPGEMQEEGTNSGKEPYPTPSGRLDDVCRKCQHLHSDREASGAAPGRTLAGAPDRRGSPLGAGGTDSLSGQLDTQLSVTEDECQSRKRCLEISERTKEGGNWIQRQLSIRGNTVNLNNSSWKDVENQMRYIPGEWNKVNAAGGWTEGGFEALEVSAYTLWSLESQMYLRNCCCTGLGAPVDVEKGKKEDTGGSGGSYSTETQFSPEEQRTKALKFMLLNL</sequence>
<evidence type="ECO:0000256" key="1">
    <source>
        <dbReference type="SAM" id="MobiDB-lite"/>
    </source>
</evidence>
<reference evidence="2 3" key="1">
    <citation type="journal article" date="2019" name="PLoS ONE">
        <title>Genomic analyses reveal an absence of contemporary introgressive admixture between fin whales and blue whales, despite known hybrids.</title>
        <authorList>
            <person name="Westbury M.V."/>
            <person name="Petersen B."/>
            <person name="Lorenzen E.D."/>
        </authorList>
    </citation>
    <scope>NUCLEOTIDE SEQUENCE [LARGE SCALE GENOMIC DNA]</scope>
    <source>
        <strain evidence="2">FinWhale-01</strain>
    </source>
</reference>
<organism evidence="2 3">
    <name type="scientific">Balaenoptera physalus</name>
    <name type="common">Fin whale</name>
    <name type="synonym">Balaena physalus</name>
    <dbReference type="NCBI Taxonomy" id="9770"/>
    <lineage>
        <taxon>Eukaryota</taxon>
        <taxon>Metazoa</taxon>
        <taxon>Chordata</taxon>
        <taxon>Craniata</taxon>
        <taxon>Vertebrata</taxon>
        <taxon>Euteleostomi</taxon>
        <taxon>Mammalia</taxon>
        <taxon>Eutheria</taxon>
        <taxon>Laurasiatheria</taxon>
        <taxon>Artiodactyla</taxon>
        <taxon>Whippomorpha</taxon>
        <taxon>Cetacea</taxon>
        <taxon>Mysticeti</taxon>
        <taxon>Balaenopteridae</taxon>
        <taxon>Balaenoptera</taxon>
    </lineage>
</organism>
<gene>
    <name evidence="2" type="ORF">E2I00_005455</name>
</gene>
<comment type="caution">
    <text evidence="2">The sequence shown here is derived from an EMBL/GenBank/DDBJ whole genome shotgun (WGS) entry which is preliminary data.</text>
</comment>
<feature type="compositionally biased region" description="Basic and acidic residues" evidence="1">
    <location>
        <begin position="57"/>
        <end position="74"/>
    </location>
</feature>
<accession>A0A643CH81</accession>
<dbReference type="AlphaFoldDB" id="A0A643CH81"/>
<evidence type="ECO:0000313" key="3">
    <source>
        <dbReference type="Proteomes" id="UP000437017"/>
    </source>
</evidence>